<name>A0ABU4XMT2_9HYPH</name>
<dbReference type="Proteomes" id="UP001271780">
    <property type="component" value="Unassembled WGS sequence"/>
</dbReference>
<dbReference type="RefSeq" id="WP_320318442.1">
    <property type="nucleotide sequence ID" value="NZ_JAVIIX010000020.1"/>
</dbReference>
<comment type="caution">
    <text evidence="1">The sequence shown here is derived from an EMBL/GenBank/DDBJ whole genome shotgun (WGS) entry which is preliminary data.</text>
</comment>
<organism evidence="1 2">
    <name type="scientific">Mesorhizobium dulcispinae</name>
    <dbReference type="NCBI Taxonomy" id="3072316"/>
    <lineage>
        <taxon>Bacteria</taxon>
        <taxon>Pseudomonadati</taxon>
        <taxon>Pseudomonadota</taxon>
        <taxon>Alphaproteobacteria</taxon>
        <taxon>Hyphomicrobiales</taxon>
        <taxon>Phyllobacteriaceae</taxon>
        <taxon>Mesorhizobium</taxon>
    </lineage>
</organism>
<evidence type="ECO:0000313" key="2">
    <source>
        <dbReference type="Proteomes" id="UP001271780"/>
    </source>
</evidence>
<reference evidence="1 2" key="1">
    <citation type="submission" date="2023-08" db="EMBL/GenBank/DDBJ databases">
        <title>Implementing the SeqCode for naming new Mesorhizobium species isolated from Vachellia karroo root nodules.</title>
        <authorList>
            <person name="Van Lill M."/>
        </authorList>
    </citation>
    <scope>NUCLEOTIDE SEQUENCE [LARGE SCALE GENOMIC DNA]</scope>
    <source>
        <strain evidence="1 2">VK23A</strain>
    </source>
</reference>
<sequence length="286" mass="31479">MALLEFAVTGEQVSNEETEEVIREAEPHRGLVRYRPDGGELFVHTRVNMALLRVAASLPILLLKITPHANELTPRDALLTPKGSSRNYAFLERLCEDLANAGCPACYLAEQHGQGRRDFYFTTEDVAGFERIARTAAEASAFPLELEQHSLAAVAPVILPAEAIGDLGLEVAADARIRPTRFEFWGAEPSLAKLRAELEKRGYRFLSIETFARELRMAKDVPIDGEGFGAVLREIVPLARSLQCSYCGTETVEGHEQFLLARPLPERYSGAGRGGFLRRILGGGDS</sequence>
<evidence type="ECO:0000313" key="1">
    <source>
        <dbReference type="EMBL" id="MDX8475566.1"/>
    </source>
</evidence>
<gene>
    <name evidence="1" type="ORF">RFM27_26115</name>
</gene>
<keyword evidence="2" id="KW-1185">Reference proteome</keyword>
<protein>
    <submittedName>
        <fullName evidence="1">Uncharacterized protein</fullName>
    </submittedName>
</protein>
<proteinExistence type="predicted"/>
<dbReference type="EMBL" id="JAVIIZ010000021">
    <property type="protein sequence ID" value="MDX8475566.1"/>
    <property type="molecule type" value="Genomic_DNA"/>
</dbReference>
<accession>A0ABU4XMT2</accession>